<name>A0ABN2JIX7_9ACTN</name>
<dbReference type="RefSeq" id="WP_344197750.1">
    <property type="nucleotide sequence ID" value="NZ_BAAAME010000002.1"/>
</dbReference>
<reference evidence="1 2" key="1">
    <citation type="journal article" date="2019" name="Int. J. Syst. Evol. Microbiol.">
        <title>The Global Catalogue of Microorganisms (GCM) 10K type strain sequencing project: providing services to taxonomists for standard genome sequencing and annotation.</title>
        <authorList>
            <consortium name="The Broad Institute Genomics Platform"/>
            <consortium name="The Broad Institute Genome Sequencing Center for Infectious Disease"/>
            <person name="Wu L."/>
            <person name="Ma J."/>
        </authorList>
    </citation>
    <scope>NUCLEOTIDE SEQUENCE [LARGE SCALE GENOMIC DNA]</scope>
    <source>
        <strain evidence="1 2">JCM 13518</strain>
    </source>
</reference>
<comment type="caution">
    <text evidence="1">The sequence shown here is derived from an EMBL/GenBank/DDBJ whole genome shotgun (WGS) entry which is preliminary data.</text>
</comment>
<dbReference type="InterPro" id="IPR046165">
    <property type="entry name" value="DUF6167"/>
</dbReference>
<proteinExistence type="predicted"/>
<evidence type="ECO:0000313" key="2">
    <source>
        <dbReference type="Proteomes" id="UP001501057"/>
    </source>
</evidence>
<evidence type="ECO:0000313" key="1">
    <source>
        <dbReference type="EMBL" id="GAA1728815.1"/>
    </source>
</evidence>
<keyword evidence="2" id="KW-1185">Reference proteome</keyword>
<organism evidence="1 2">
    <name type="scientific">Aeromicrobium alkaliterrae</name>
    <dbReference type="NCBI Taxonomy" id="302168"/>
    <lineage>
        <taxon>Bacteria</taxon>
        <taxon>Bacillati</taxon>
        <taxon>Actinomycetota</taxon>
        <taxon>Actinomycetes</taxon>
        <taxon>Propionibacteriales</taxon>
        <taxon>Nocardioidaceae</taxon>
        <taxon>Aeromicrobium</taxon>
    </lineage>
</organism>
<accession>A0ABN2JIX7</accession>
<protein>
    <recommendedName>
        <fullName evidence="3">DUF1490 family protein</fullName>
    </recommendedName>
</protein>
<dbReference type="EMBL" id="BAAAME010000002">
    <property type="protein sequence ID" value="GAA1728815.1"/>
    <property type="molecule type" value="Genomic_DNA"/>
</dbReference>
<sequence>MTPRIVWFVAGTAAGVYASVKARRAAYRLSVPGIADQAAALGLGLREMRSEVRDGMQAKQRDVVDDLYRHAALPAASEHALSLPPTSHPEKDTD</sequence>
<dbReference type="Pfam" id="PF19664">
    <property type="entry name" value="DUF6167"/>
    <property type="match status" value="1"/>
</dbReference>
<evidence type="ECO:0008006" key="3">
    <source>
        <dbReference type="Google" id="ProtNLM"/>
    </source>
</evidence>
<dbReference type="Proteomes" id="UP001501057">
    <property type="component" value="Unassembled WGS sequence"/>
</dbReference>
<gene>
    <name evidence="1" type="ORF">GCM10009710_06790</name>
</gene>